<reference evidence="2 3" key="1">
    <citation type="submission" date="2023-06" db="EMBL/GenBank/DDBJ databases">
        <title>Nosocomial Elizabethkingia miricola genome.</title>
        <authorList>
            <person name="Morgado S."/>
            <person name="Fonseca E."/>
            <person name="Freitas F."/>
            <person name="Vicente A.C."/>
        </authorList>
    </citation>
    <scope>NUCLEOTIDE SEQUENCE [LARGE SCALE GENOMIC DNA]</scope>
    <source>
        <strain evidence="2 3">EM15</strain>
    </source>
</reference>
<dbReference type="AlphaFoldDB" id="A0ABD5B307"/>
<dbReference type="SUPFAM" id="SSF52540">
    <property type="entry name" value="P-loop containing nucleoside triphosphate hydrolases"/>
    <property type="match status" value="1"/>
</dbReference>
<dbReference type="PANTHER" id="PTHR32182">
    <property type="entry name" value="DNA REPLICATION AND REPAIR PROTEIN RECF"/>
    <property type="match status" value="1"/>
</dbReference>
<dbReference type="InterPro" id="IPR003959">
    <property type="entry name" value="ATPase_AAA_core"/>
</dbReference>
<evidence type="ECO:0000259" key="1">
    <source>
        <dbReference type="Pfam" id="PF13304"/>
    </source>
</evidence>
<dbReference type="RefSeq" id="WP_309046188.1">
    <property type="nucleotide sequence ID" value="NZ_JAUCQJ010000001.1"/>
</dbReference>
<dbReference type="Gene3D" id="3.40.50.300">
    <property type="entry name" value="P-loop containing nucleotide triphosphate hydrolases"/>
    <property type="match status" value="1"/>
</dbReference>
<protein>
    <submittedName>
        <fullName evidence="2">AAA family ATPase</fullName>
    </submittedName>
</protein>
<comment type="caution">
    <text evidence="2">The sequence shown here is derived from an EMBL/GenBank/DDBJ whole genome shotgun (WGS) entry which is preliminary data.</text>
</comment>
<dbReference type="InterPro" id="IPR014555">
    <property type="entry name" value="RecF-like"/>
</dbReference>
<dbReference type="PANTHER" id="PTHR32182:SF22">
    <property type="entry name" value="ATP-DEPENDENT ENDONUCLEASE, OLD FAMILY-RELATED"/>
    <property type="match status" value="1"/>
</dbReference>
<dbReference type="PIRSF" id="PIRSF029347">
    <property type="entry name" value="RecF"/>
    <property type="match status" value="1"/>
</dbReference>
<evidence type="ECO:0000313" key="3">
    <source>
        <dbReference type="Proteomes" id="UP001239265"/>
    </source>
</evidence>
<gene>
    <name evidence="2" type="ORF">QT385_04115</name>
</gene>
<dbReference type="Proteomes" id="UP001239265">
    <property type="component" value="Unassembled WGS sequence"/>
</dbReference>
<feature type="domain" description="ATPase AAA-type core" evidence="1">
    <location>
        <begin position="22"/>
        <end position="299"/>
    </location>
</feature>
<evidence type="ECO:0000313" key="2">
    <source>
        <dbReference type="EMBL" id="MDQ8747813.1"/>
    </source>
</evidence>
<dbReference type="EMBL" id="JAUCQJ010000001">
    <property type="protein sequence ID" value="MDQ8747813.1"/>
    <property type="molecule type" value="Genomic_DNA"/>
</dbReference>
<proteinExistence type="predicted"/>
<dbReference type="Pfam" id="PF13304">
    <property type="entry name" value="AAA_21"/>
    <property type="match status" value="1"/>
</dbReference>
<organism evidence="2 3">
    <name type="scientific">Elizabethkingia miricola</name>
    <name type="common">Chryseobacterium miricola</name>
    <dbReference type="NCBI Taxonomy" id="172045"/>
    <lineage>
        <taxon>Bacteria</taxon>
        <taxon>Pseudomonadati</taxon>
        <taxon>Bacteroidota</taxon>
        <taxon>Flavobacteriia</taxon>
        <taxon>Flavobacteriales</taxon>
        <taxon>Weeksellaceae</taxon>
        <taxon>Elizabethkingia</taxon>
    </lineage>
</organism>
<sequence length="353" mass="40657">MDYITIKGYKSIKDQTLILKPINLLIGSNGSGKSNFLSFFQFLKEIYRRNLSEYTALTGADRILHKGFETTDIISFRMEFNNGKNGYSVIMKMGDNRFVITDERLIFQGDDRTYVDKSDYEARITITDNFRAKYVKEYLNGLMKYHFHDTSGNSPFNTTSNIENDIYILYENGSNLAAFLWNIQEEHPKHYRRIVETVKSIAPFFHDFYLNPNKNGIIRLQWQDKYSSTVYGVNDLSDGTLRFIALATLFLQPSLPDTIIIDEPELGLHPFAIAKLSGLVQSAAANNCQIIAATQSADLLGFFTPEDIVTVDQIEGETQFNRLDPEKYKEWLDVYTLDELWRRNIIANGQPNY</sequence>
<name>A0ABD5B307_ELIMR</name>
<dbReference type="InterPro" id="IPR027417">
    <property type="entry name" value="P-loop_NTPase"/>
</dbReference>
<accession>A0ABD5B307</accession>
<dbReference type="CDD" id="cd00267">
    <property type="entry name" value="ABC_ATPase"/>
    <property type="match status" value="1"/>
</dbReference>